<organism evidence="2 3">
    <name type="scientific">Phytophthora fragariaefolia</name>
    <dbReference type="NCBI Taxonomy" id="1490495"/>
    <lineage>
        <taxon>Eukaryota</taxon>
        <taxon>Sar</taxon>
        <taxon>Stramenopiles</taxon>
        <taxon>Oomycota</taxon>
        <taxon>Peronosporomycetes</taxon>
        <taxon>Peronosporales</taxon>
        <taxon>Peronosporaceae</taxon>
        <taxon>Phytophthora</taxon>
    </lineage>
</organism>
<evidence type="ECO:0000256" key="1">
    <source>
        <dbReference type="SAM" id="MobiDB-lite"/>
    </source>
</evidence>
<keyword evidence="3" id="KW-1185">Reference proteome</keyword>
<feature type="compositionally biased region" description="Basic and acidic residues" evidence="1">
    <location>
        <begin position="35"/>
        <end position="44"/>
    </location>
</feature>
<evidence type="ECO:0000313" key="3">
    <source>
        <dbReference type="Proteomes" id="UP001165121"/>
    </source>
</evidence>
<dbReference type="EMBL" id="BSXT01002676">
    <property type="protein sequence ID" value="GMF50323.1"/>
    <property type="molecule type" value="Genomic_DNA"/>
</dbReference>
<name>A0A9W7D097_9STRA</name>
<feature type="compositionally biased region" description="Basic and acidic residues" evidence="1">
    <location>
        <begin position="93"/>
        <end position="102"/>
    </location>
</feature>
<dbReference type="Proteomes" id="UP001165121">
    <property type="component" value="Unassembled WGS sequence"/>
</dbReference>
<accession>A0A9W7D097</accession>
<dbReference type="AlphaFoldDB" id="A0A9W7D097"/>
<evidence type="ECO:0000313" key="2">
    <source>
        <dbReference type="EMBL" id="GMF50323.1"/>
    </source>
</evidence>
<protein>
    <submittedName>
        <fullName evidence="2">Unnamed protein product</fullName>
    </submittedName>
</protein>
<gene>
    <name evidence="2" type="ORF">Pfra01_002006200</name>
</gene>
<feature type="compositionally biased region" description="Basic and acidic residues" evidence="1">
    <location>
        <begin position="111"/>
        <end position="123"/>
    </location>
</feature>
<comment type="caution">
    <text evidence="2">The sequence shown here is derived from an EMBL/GenBank/DDBJ whole genome shotgun (WGS) entry which is preliminary data.</text>
</comment>
<sequence>MPRIFLAEALIADMLAELHCRDVRTTQPEFTSARGSDRSDRSSDEGSEQGSDDSWRSNEEWDDELPPDESGRYLAAADESERRTAAEGTYSRADNRQHRGTDSTRNINRNSRPEDRQLRRDNCLRQYGP</sequence>
<proteinExistence type="predicted"/>
<feature type="region of interest" description="Disordered" evidence="1">
    <location>
        <begin position="23"/>
        <end position="129"/>
    </location>
</feature>
<reference evidence="2" key="1">
    <citation type="submission" date="2023-04" db="EMBL/GenBank/DDBJ databases">
        <title>Phytophthora fragariaefolia NBRC 109709.</title>
        <authorList>
            <person name="Ichikawa N."/>
            <person name="Sato H."/>
            <person name="Tonouchi N."/>
        </authorList>
    </citation>
    <scope>NUCLEOTIDE SEQUENCE</scope>
    <source>
        <strain evidence="2">NBRC 109709</strain>
    </source>
</reference>